<proteinExistence type="predicted"/>
<gene>
    <name evidence="2" type="ORF">EV421DRAFT_567730</name>
</gene>
<dbReference type="Pfam" id="PF11917">
    <property type="entry name" value="DUF3435"/>
    <property type="match status" value="1"/>
</dbReference>
<accession>A0AA39MQ67</accession>
<reference evidence="2" key="1">
    <citation type="submission" date="2023-06" db="EMBL/GenBank/DDBJ databases">
        <authorList>
            <consortium name="Lawrence Berkeley National Laboratory"/>
            <person name="Ahrendt S."/>
            <person name="Sahu N."/>
            <person name="Indic B."/>
            <person name="Wong-Bajracharya J."/>
            <person name="Merenyi Z."/>
            <person name="Ke H.-M."/>
            <person name="Monk M."/>
            <person name="Kocsube S."/>
            <person name="Drula E."/>
            <person name="Lipzen A."/>
            <person name="Balint B."/>
            <person name="Henrissat B."/>
            <person name="Andreopoulos B."/>
            <person name="Martin F.M."/>
            <person name="Harder C.B."/>
            <person name="Rigling D."/>
            <person name="Ford K.L."/>
            <person name="Foster G.D."/>
            <person name="Pangilinan J."/>
            <person name="Papanicolaou A."/>
            <person name="Barry K."/>
            <person name="LaButti K."/>
            <person name="Viragh M."/>
            <person name="Koriabine M."/>
            <person name="Yan M."/>
            <person name="Riley R."/>
            <person name="Champramary S."/>
            <person name="Plett K.L."/>
            <person name="Tsai I.J."/>
            <person name="Slot J."/>
            <person name="Sipos G."/>
            <person name="Plett J."/>
            <person name="Nagy L.G."/>
            <person name="Grigoriev I.V."/>
        </authorList>
    </citation>
    <scope>NUCLEOTIDE SEQUENCE</scope>
    <source>
        <strain evidence="2">FPL87.14</strain>
    </source>
</reference>
<dbReference type="PANTHER" id="PTHR37535">
    <property type="entry name" value="FLUG DOMAIN PROTEIN"/>
    <property type="match status" value="1"/>
</dbReference>
<evidence type="ECO:0000313" key="2">
    <source>
        <dbReference type="EMBL" id="KAK0442577.1"/>
    </source>
</evidence>
<dbReference type="EMBL" id="JAUEPT010000025">
    <property type="protein sequence ID" value="KAK0442577.1"/>
    <property type="molecule type" value="Genomic_DNA"/>
</dbReference>
<dbReference type="AlphaFoldDB" id="A0AA39MQ67"/>
<name>A0AA39MQ67_9AGAR</name>
<dbReference type="Proteomes" id="UP001175226">
    <property type="component" value="Unassembled WGS sequence"/>
</dbReference>
<evidence type="ECO:0000313" key="3">
    <source>
        <dbReference type="Proteomes" id="UP001175226"/>
    </source>
</evidence>
<feature type="compositionally biased region" description="Polar residues" evidence="1">
    <location>
        <begin position="229"/>
        <end position="238"/>
    </location>
</feature>
<feature type="region of interest" description="Disordered" evidence="1">
    <location>
        <begin position="211"/>
        <end position="248"/>
    </location>
</feature>
<keyword evidence="3" id="KW-1185">Reference proteome</keyword>
<organism evidence="2 3">
    <name type="scientific">Armillaria borealis</name>
    <dbReference type="NCBI Taxonomy" id="47425"/>
    <lineage>
        <taxon>Eukaryota</taxon>
        <taxon>Fungi</taxon>
        <taxon>Dikarya</taxon>
        <taxon>Basidiomycota</taxon>
        <taxon>Agaricomycotina</taxon>
        <taxon>Agaricomycetes</taxon>
        <taxon>Agaricomycetidae</taxon>
        <taxon>Agaricales</taxon>
        <taxon>Marasmiineae</taxon>
        <taxon>Physalacriaceae</taxon>
        <taxon>Armillaria</taxon>
    </lineage>
</organism>
<feature type="compositionally biased region" description="Basic residues" evidence="1">
    <location>
        <begin position="215"/>
        <end position="225"/>
    </location>
</feature>
<dbReference type="PANTHER" id="PTHR37535:SF3">
    <property type="entry name" value="FLUG DOMAIN-CONTAINING PROTEIN"/>
    <property type="match status" value="1"/>
</dbReference>
<sequence length="248" mass="28142">MAIHTTYRRKSVPNQSCHPAPALSHMLATWLCLQKVGSAPTLPRRQSAVSCARSSASGVEKHSKQFPPNVRQQVLTYIDSEDLEEIAPLSTDEREKFYLSATDFEIMVHGIFKDTEGFRTARMMLQVLCTLLLQSLSSERPGTIIESSSHFSTNEALMWRDHEFHVLPNPGDPHSPIILRRIKIHLLKGYRKSIATYKEFLLMPDAHSHSPLPRFSHRRHGHRGRYLPSQKSPNSSPQIARGIFDNNA</sequence>
<evidence type="ECO:0000256" key="1">
    <source>
        <dbReference type="SAM" id="MobiDB-lite"/>
    </source>
</evidence>
<dbReference type="InterPro" id="IPR021842">
    <property type="entry name" value="DUF3435"/>
</dbReference>
<protein>
    <submittedName>
        <fullName evidence="2">Uncharacterized protein</fullName>
    </submittedName>
</protein>
<comment type="caution">
    <text evidence="2">The sequence shown here is derived from an EMBL/GenBank/DDBJ whole genome shotgun (WGS) entry which is preliminary data.</text>
</comment>